<organism evidence="7 8">
    <name type="scientific">Pararhodobacter marinus</name>
    <dbReference type="NCBI Taxonomy" id="2184063"/>
    <lineage>
        <taxon>Bacteria</taxon>
        <taxon>Pseudomonadati</taxon>
        <taxon>Pseudomonadota</taxon>
        <taxon>Alphaproteobacteria</taxon>
        <taxon>Rhodobacterales</taxon>
        <taxon>Paracoccaceae</taxon>
        <taxon>Pararhodobacter</taxon>
    </lineage>
</organism>
<feature type="transmembrane region" description="Helical" evidence="6">
    <location>
        <begin position="229"/>
        <end position="248"/>
    </location>
</feature>
<feature type="transmembrane region" description="Helical" evidence="6">
    <location>
        <begin position="193"/>
        <end position="217"/>
    </location>
</feature>
<evidence type="ECO:0000256" key="6">
    <source>
        <dbReference type="SAM" id="Phobius"/>
    </source>
</evidence>
<dbReference type="NCBIfam" id="TIGR00374">
    <property type="entry name" value="flippase-like domain"/>
    <property type="match status" value="1"/>
</dbReference>
<feature type="transmembrane region" description="Helical" evidence="6">
    <location>
        <begin position="80"/>
        <end position="99"/>
    </location>
</feature>
<evidence type="ECO:0000256" key="2">
    <source>
        <dbReference type="ARBA" id="ARBA00022475"/>
    </source>
</evidence>
<keyword evidence="3 6" id="KW-0812">Transmembrane</keyword>
<evidence type="ECO:0000313" key="8">
    <source>
        <dbReference type="Proteomes" id="UP000244940"/>
    </source>
</evidence>
<dbReference type="InterPro" id="IPR022791">
    <property type="entry name" value="L-PG_synthase/AglD"/>
</dbReference>
<name>A0A2U2C4V2_9RHOB</name>
<keyword evidence="4 6" id="KW-1133">Transmembrane helix</keyword>
<keyword evidence="8" id="KW-1185">Reference proteome</keyword>
<gene>
    <name evidence="7" type="ORF">C4N9_19295</name>
</gene>
<reference evidence="7 8" key="1">
    <citation type="submission" date="2018-05" db="EMBL/GenBank/DDBJ databases">
        <title>Pararhodobacter marina sp. nov., isolated from deep-sea water of the Indian Ocean.</title>
        <authorList>
            <person name="Lai Q.Sr."/>
            <person name="Liu X."/>
            <person name="Shao Z."/>
        </authorList>
    </citation>
    <scope>NUCLEOTIDE SEQUENCE [LARGE SCALE GENOMIC DNA]</scope>
    <source>
        <strain evidence="7 8">CIC4N-9</strain>
    </source>
</reference>
<dbReference type="AlphaFoldDB" id="A0A2U2C4V2"/>
<feature type="transmembrane region" description="Helical" evidence="6">
    <location>
        <begin position="254"/>
        <end position="274"/>
    </location>
</feature>
<feature type="transmembrane region" description="Helical" evidence="6">
    <location>
        <begin position="154"/>
        <end position="181"/>
    </location>
</feature>
<accession>A0A2U2C4V2</accession>
<comment type="subcellular location">
    <subcellularLocation>
        <location evidence="1">Cell membrane</location>
        <topology evidence="1">Multi-pass membrane protein</topology>
    </subcellularLocation>
</comment>
<evidence type="ECO:0000256" key="3">
    <source>
        <dbReference type="ARBA" id="ARBA00022692"/>
    </source>
</evidence>
<comment type="caution">
    <text evidence="7">The sequence shown here is derived from an EMBL/GenBank/DDBJ whole genome shotgun (WGS) entry which is preliminary data.</text>
</comment>
<dbReference type="Proteomes" id="UP000244940">
    <property type="component" value="Unassembled WGS sequence"/>
</dbReference>
<evidence type="ECO:0000313" key="7">
    <source>
        <dbReference type="EMBL" id="PWE26915.1"/>
    </source>
</evidence>
<evidence type="ECO:0000256" key="4">
    <source>
        <dbReference type="ARBA" id="ARBA00022989"/>
    </source>
</evidence>
<dbReference type="PANTHER" id="PTHR37693:SF1">
    <property type="entry name" value="INTEGRAL MEMBRANE PROTEIN"/>
    <property type="match status" value="1"/>
</dbReference>
<dbReference type="EMBL" id="QEYD01000014">
    <property type="protein sequence ID" value="PWE26915.1"/>
    <property type="molecule type" value="Genomic_DNA"/>
</dbReference>
<proteinExistence type="predicted"/>
<dbReference type="PANTHER" id="PTHR37693">
    <property type="entry name" value="PHOSPHATIDYLGLYCEROL LYSYLTRANSFERASE"/>
    <property type="match status" value="1"/>
</dbReference>
<evidence type="ECO:0000256" key="1">
    <source>
        <dbReference type="ARBA" id="ARBA00004651"/>
    </source>
</evidence>
<feature type="transmembrane region" description="Helical" evidence="6">
    <location>
        <begin position="382"/>
        <end position="407"/>
    </location>
</feature>
<sequence length="414" mass="45152">MHICCDHGLSPPRSDECRGAARTPFLLANKPLDQRITGGCCCFVVPAGISAERRYEGHPVQEEKQQRQNGQATLWGKPSAWLVSAALFIGLTATGFVLVSSMFGGELPRFDARLIQPQAVALILGFLAVYFVFDGLRLFFVLRTIGAGVKIREIFPLVFINILFSNVTPLATGGGFAQVWYLQRHGVAVGSSAAATTIRTILAMLAIFLVAPLFQFLHPGSSPNGFARITLQSLSGFIVLYLVGFLIVLCRPHWIAILLGRLLALASRIGILGADRRDRWTNAVQRETAEFSASFARFVRGSRLYALAAVACTLVFLLTLFAFPALLLELLDYDVDWLTVIGTLSVVTFLMYFAPTPGGAGFAELAFAGFMAGRMAPDDLLLVIFAWRFLTIYLGMAIGTIVSILVLRRKVQPG</sequence>
<feature type="transmembrane region" description="Helical" evidence="6">
    <location>
        <begin position="304"/>
        <end position="323"/>
    </location>
</feature>
<feature type="transmembrane region" description="Helical" evidence="6">
    <location>
        <begin position="119"/>
        <end position="142"/>
    </location>
</feature>
<dbReference type="Pfam" id="PF03706">
    <property type="entry name" value="LPG_synthase_TM"/>
    <property type="match status" value="1"/>
</dbReference>
<keyword evidence="5 6" id="KW-0472">Membrane</keyword>
<protein>
    <submittedName>
        <fullName evidence="7">TIGR00374 family protein</fullName>
    </submittedName>
</protein>
<feature type="transmembrane region" description="Helical" evidence="6">
    <location>
        <begin position="335"/>
        <end position="353"/>
    </location>
</feature>
<keyword evidence="2" id="KW-1003">Cell membrane</keyword>
<dbReference type="GO" id="GO:0005886">
    <property type="term" value="C:plasma membrane"/>
    <property type="evidence" value="ECO:0007669"/>
    <property type="project" value="UniProtKB-SubCell"/>
</dbReference>
<evidence type="ECO:0000256" key="5">
    <source>
        <dbReference type="ARBA" id="ARBA00023136"/>
    </source>
</evidence>